<proteinExistence type="predicted"/>
<comment type="caution">
    <text evidence="1">The sequence shown here is derived from an EMBL/GenBank/DDBJ whole genome shotgun (WGS) entry which is preliminary data.</text>
</comment>
<accession>A0AAV0W0I2</accession>
<evidence type="ECO:0000313" key="2">
    <source>
        <dbReference type="Proteomes" id="UP001160148"/>
    </source>
</evidence>
<keyword evidence="2" id="KW-1185">Reference proteome</keyword>
<gene>
    <name evidence="1" type="ORF">MEUPH1_LOCUS5325</name>
</gene>
<dbReference type="Proteomes" id="UP001160148">
    <property type="component" value="Unassembled WGS sequence"/>
</dbReference>
<dbReference type="EMBL" id="CARXXK010000001">
    <property type="protein sequence ID" value="CAI6348671.1"/>
    <property type="molecule type" value="Genomic_DNA"/>
</dbReference>
<sequence length="97" mass="10646">MSLASGRGQVGEGKYRPLPSCVNCRRLDGGGRIRFGNGPSASSRSRVHLRVKPNHFADPGKRSRRFGVGGDSEFELEDAVVVCSWCRVGWIRLVVEC</sequence>
<evidence type="ECO:0000313" key="1">
    <source>
        <dbReference type="EMBL" id="CAI6348671.1"/>
    </source>
</evidence>
<protein>
    <submittedName>
        <fullName evidence="1">Uncharacterized protein</fullName>
    </submittedName>
</protein>
<reference evidence="1 2" key="1">
    <citation type="submission" date="2023-01" db="EMBL/GenBank/DDBJ databases">
        <authorList>
            <person name="Whitehead M."/>
        </authorList>
    </citation>
    <scope>NUCLEOTIDE SEQUENCE [LARGE SCALE GENOMIC DNA]</scope>
</reference>
<dbReference type="AlphaFoldDB" id="A0AAV0W0I2"/>
<name>A0AAV0W0I2_9HEMI</name>
<organism evidence="1 2">
    <name type="scientific">Macrosiphum euphorbiae</name>
    <name type="common">potato aphid</name>
    <dbReference type="NCBI Taxonomy" id="13131"/>
    <lineage>
        <taxon>Eukaryota</taxon>
        <taxon>Metazoa</taxon>
        <taxon>Ecdysozoa</taxon>
        <taxon>Arthropoda</taxon>
        <taxon>Hexapoda</taxon>
        <taxon>Insecta</taxon>
        <taxon>Pterygota</taxon>
        <taxon>Neoptera</taxon>
        <taxon>Paraneoptera</taxon>
        <taxon>Hemiptera</taxon>
        <taxon>Sternorrhyncha</taxon>
        <taxon>Aphidomorpha</taxon>
        <taxon>Aphidoidea</taxon>
        <taxon>Aphididae</taxon>
        <taxon>Macrosiphini</taxon>
        <taxon>Macrosiphum</taxon>
    </lineage>
</organism>